<reference evidence="1" key="2">
    <citation type="journal article" date="2015" name="Fish Shellfish Immunol.">
        <title>Early steps in the European eel (Anguilla anguilla)-Vibrio vulnificus interaction in the gills: Role of the RtxA13 toxin.</title>
        <authorList>
            <person name="Callol A."/>
            <person name="Pajuelo D."/>
            <person name="Ebbesson L."/>
            <person name="Teles M."/>
            <person name="MacKenzie S."/>
            <person name="Amaro C."/>
        </authorList>
    </citation>
    <scope>NUCLEOTIDE SEQUENCE</scope>
</reference>
<name>A0A0E9Q3T7_ANGAN</name>
<sequence length="43" mass="5289">MYIDFIKSLFRLVRPFLRLRGLFCQGFERRQLKCQGNRPESRL</sequence>
<proteinExistence type="predicted"/>
<dbReference type="EMBL" id="GBXM01097021">
    <property type="protein sequence ID" value="JAH11556.1"/>
    <property type="molecule type" value="Transcribed_RNA"/>
</dbReference>
<accession>A0A0E9Q3T7</accession>
<evidence type="ECO:0000313" key="1">
    <source>
        <dbReference type="EMBL" id="JAH11556.1"/>
    </source>
</evidence>
<protein>
    <submittedName>
        <fullName evidence="1">Uncharacterized protein</fullName>
    </submittedName>
</protein>
<organism evidence="1">
    <name type="scientific">Anguilla anguilla</name>
    <name type="common">European freshwater eel</name>
    <name type="synonym">Muraena anguilla</name>
    <dbReference type="NCBI Taxonomy" id="7936"/>
    <lineage>
        <taxon>Eukaryota</taxon>
        <taxon>Metazoa</taxon>
        <taxon>Chordata</taxon>
        <taxon>Craniata</taxon>
        <taxon>Vertebrata</taxon>
        <taxon>Euteleostomi</taxon>
        <taxon>Actinopterygii</taxon>
        <taxon>Neopterygii</taxon>
        <taxon>Teleostei</taxon>
        <taxon>Anguilliformes</taxon>
        <taxon>Anguillidae</taxon>
        <taxon>Anguilla</taxon>
    </lineage>
</organism>
<reference evidence="1" key="1">
    <citation type="submission" date="2014-11" db="EMBL/GenBank/DDBJ databases">
        <authorList>
            <person name="Amaro Gonzalez C."/>
        </authorList>
    </citation>
    <scope>NUCLEOTIDE SEQUENCE</scope>
</reference>
<dbReference type="AlphaFoldDB" id="A0A0E9Q3T7"/>